<evidence type="ECO:0000256" key="1">
    <source>
        <dbReference type="ARBA" id="ARBA00005336"/>
    </source>
</evidence>
<dbReference type="Proteomes" id="UP000886858">
    <property type="component" value="Unassembled WGS sequence"/>
</dbReference>
<dbReference type="SUPFAM" id="SSF51445">
    <property type="entry name" value="(Trans)glycosidases"/>
    <property type="match status" value="1"/>
</dbReference>
<evidence type="ECO:0000313" key="6">
    <source>
        <dbReference type="EMBL" id="HJA93063.1"/>
    </source>
</evidence>
<sequence>MTLKEKIAFCTGADFWHTKALPHLGVPSVLMSDGPHGIRCQTGQADMTGVHDSLPATCFPSAVTAGATWNPELYAAEGKAIGEEGLEAGVSVVLGPGCNIKRNPLGGRNFEYLSEDPYLSGKMAAAFIRGLQETGAMASLKHFAVNNQEYKRMNGDSQIDERTLREIYLTAFEIAIKESRPKTVMCAYNKINGVHCSDSRRLLTDILRGEWGFDGMVVTDWGAMNDRAEGFRAGCDLNMPGGSRYMEKACLEAVKNGTLREEDIDASVERILTLAQSAQKTHPVKVDYKRHHRLAQTVAEQGAVLLKNEDRILPLKDGSDVVLIGHMAQELRIQGSGSSHVTPTRLDQLFDFMPGAAYVECCDAMGNVTQEALAAAAQAAACHKTAVIIAGLPDSYESESFDREDMRLPDGHNRMIEAAAKANPDTVVVLLGGSPMELPWADQVKGILFMGLPGQAGGAAIARLLSGEAVPCGKLTESWPLSYEDVISKDTFGKKNVEYREGIYVGYRYYDKAKKAVRYPFGHGLSYTDFSYSSLTVNRGKVTVKITNTGSVAGAEVAQLYIAPPREGLHRPAKELKGFARVELAPGECKEVEFALDVRSFAVWEGTGDDPGRQAASCGWDPTCGWEPTCGWAVPGGTYQICVGSSSRDIRLKGDLEIRGKNVAAPTWQAGSWYETMKKSPSRAEWEAMLGHSVPKEAAPEKGQFTPDNTCLEMMDSSFVMKLQYKITELIVARNYGRKKDLSDPAYRMMLLCAADCPLRATVINSGGALTDSIADGLLCMANGHFLKGIAAMLKK</sequence>
<dbReference type="InterPro" id="IPR001764">
    <property type="entry name" value="Glyco_hydro_3_N"/>
</dbReference>
<evidence type="ECO:0000259" key="5">
    <source>
        <dbReference type="SMART" id="SM01217"/>
    </source>
</evidence>
<dbReference type="PROSITE" id="PS00775">
    <property type="entry name" value="GLYCOSYL_HYDROL_F3"/>
    <property type="match status" value="1"/>
</dbReference>
<protein>
    <submittedName>
        <fullName evidence="6">Beta-glucosidase</fullName>
    </submittedName>
</protein>
<evidence type="ECO:0000256" key="3">
    <source>
        <dbReference type="ARBA" id="ARBA00023277"/>
    </source>
</evidence>
<dbReference type="GO" id="GO:0005975">
    <property type="term" value="P:carbohydrate metabolic process"/>
    <property type="evidence" value="ECO:0007669"/>
    <property type="project" value="InterPro"/>
</dbReference>
<dbReference type="EMBL" id="DWYY01000086">
    <property type="protein sequence ID" value="HJA93063.1"/>
    <property type="molecule type" value="Genomic_DNA"/>
</dbReference>
<dbReference type="InterPro" id="IPR050288">
    <property type="entry name" value="Cellulose_deg_GH3"/>
</dbReference>
<dbReference type="InterPro" id="IPR036881">
    <property type="entry name" value="Glyco_hydro_3_C_sf"/>
</dbReference>
<dbReference type="Gene3D" id="3.20.20.300">
    <property type="entry name" value="Glycoside hydrolase, family 3, N-terminal domain"/>
    <property type="match status" value="1"/>
</dbReference>
<dbReference type="SMART" id="SM01217">
    <property type="entry name" value="Fn3_like"/>
    <property type="match status" value="1"/>
</dbReference>
<dbReference type="Gene3D" id="2.60.40.10">
    <property type="entry name" value="Immunoglobulins"/>
    <property type="match status" value="1"/>
</dbReference>
<accession>A0A9D2I7N8</accession>
<dbReference type="InterPro" id="IPR002772">
    <property type="entry name" value="Glyco_hydro_3_C"/>
</dbReference>
<name>A0A9D2I7N8_9FIRM</name>
<proteinExistence type="inferred from homology"/>
<organism evidence="6 7">
    <name type="scientific">Candidatus Eisenbergiella merdipullorum</name>
    <dbReference type="NCBI Taxonomy" id="2838553"/>
    <lineage>
        <taxon>Bacteria</taxon>
        <taxon>Bacillati</taxon>
        <taxon>Bacillota</taxon>
        <taxon>Clostridia</taxon>
        <taxon>Lachnospirales</taxon>
        <taxon>Lachnospiraceae</taxon>
        <taxon>Eisenbergiella</taxon>
    </lineage>
</organism>
<dbReference type="PANTHER" id="PTHR42715">
    <property type="entry name" value="BETA-GLUCOSIDASE"/>
    <property type="match status" value="1"/>
</dbReference>
<keyword evidence="4" id="KW-0326">Glycosidase</keyword>
<dbReference type="InterPro" id="IPR013783">
    <property type="entry name" value="Ig-like_fold"/>
</dbReference>
<dbReference type="PRINTS" id="PR00133">
    <property type="entry name" value="GLHYDRLASE3"/>
</dbReference>
<comment type="similarity">
    <text evidence="1 4">Belongs to the glycosyl hydrolase 3 family.</text>
</comment>
<dbReference type="SUPFAM" id="SSF52279">
    <property type="entry name" value="Beta-D-glucan exohydrolase, C-terminal domain"/>
    <property type="match status" value="1"/>
</dbReference>
<keyword evidence="3" id="KW-0119">Carbohydrate metabolism</keyword>
<evidence type="ECO:0000313" key="7">
    <source>
        <dbReference type="Proteomes" id="UP000886858"/>
    </source>
</evidence>
<dbReference type="InterPro" id="IPR019800">
    <property type="entry name" value="Glyco_hydro_3_AS"/>
</dbReference>
<dbReference type="Pfam" id="PF14310">
    <property type="entry name" value="Fn3-like"/>
    <property type="match status" value="1"/>
</dbReference>
<dbReference type="AlphaFoldDB" id="A0A9D2I7N8"/>
<dbReference type="Pfam" id="PF00933">
    <property type="entry name" value="Glyco_hydro_3"/>
    <property type="match status" value="1"/>
</dbReference>
<dbReference type="PANTHER" id="PTHR42715:SF10">
    <property type="entry name" value="BETA-GLUCOSIDASE"/>
    <property type="match status" value="1"/>
</dbReference>
<dbReference type="Pfam" id="PF01915">
    <property type="entry name" value="Glyco_hydro_3_C"/>
    <property type="match status" value="1"/>
</dbReference>
<dbReference type="InterPro" id="IPR036962">
    <property type="entry name" value="Glyco_hydro_3_N_sf"/>
</dbReference>
<reference evidence="6" key="1">
    <citation type="journal article" date="2021" name="PeerJ">
        <title>Extensive microbial diversity within the chicken gut microbiome revealed by metagenomics and culture.</title>
        <authorList>
            <person name="Gilroy R."/>
            <person name="Ravi A."/>
            <person name="Getino M."/>
            <person name="Pursley I."/>
            <person name="Horton D.L."/>
            <person name="Alikhan N.F."/>
            <person name="Baker D."/>
            <person name="Gharbi K."/>
            <person name="Hall N."/>
            <person name="Watson M."/>
            <person name="Adriaenssens E.M."/>
            <person name="Foster-Nyarko E."/>
            <person name="Jarju S."/>
            <person name="Secka A."/>
            <person name="Antonio M."/>
            <person name="Oren A."/>
            <person name="Chaudhuri R.R."/>
            <person name="La Ragione R."/>
            <person name="Hildebrand F."/>
            <person name="Pallen M.J."/>
        </authorList>
    </citation>
    <scope>NUCLEOTIDE SEQUENCE</scope>
    <source>
        <strain evidence="6">CHK179-7159</strain>
    </source>
</reference>
<dbReference type="GO" id="GO:0004553">
    <property type="term" value="F:hydrolase activity, hydrolyzing O-glycosyl compounds"/>
    <property type="evidence" value="ECO:0007669"/>
    <property type="project" value="InterPro"/>
</dbReference>
<gene>
    <name evidence="6" type="ORF">H9717_08105</name>
</gene>
<dbReference type="Gene3D" id="3.40.50.1700">
    <property type="entry name" value="Glycoside hydrolase family 3 C-terminal domain"/>
    <property type="match status" value="1"/>
</dbReference>
<keyword evidence="2 4" id="KW-0378">Hydrolase</keyword>
<feature type="domain" description="Fibronectin type III-like" evidence="5">
    <location>
        <begin position="556"/>
        <end position="647"/>
    </location>
</feature>
<reference evidence="6" key="2">
    <citation type="submission" date="2021-04" db="EMBL/GenBank/DDBJ databases">
        <authorList>
            <person name="Gilroy R."/>
        </authorList>
    </citation>
    <scope>NUCLEOTIDE SEQUENCE</scope>
    <source>
        <strain evidence="6">CHK179-7159</strain>
    </source>
</reference>
<dbReference type="InterPro" id="IPR026891">
    <property type="entry name" value="Fn3-like"/>
</dbReference>
<evidence type="ECO:0000256" key="4">
    <source>
        <dbReference type="RuleBase" id="RU361161"/>
    </source>
</evidence>
<evidence type="ECO:0000256" key="2">
    <source>
        <dbReference type="ARBA" id="ARBA00022801"/>
    </source>
</evidence>
<dbReference type="InterPro" id="IPR017853">
    <property type="entry name" value="GH"/>
</dbReference>
<comment type="caution">
    <text evidence="6">The sequence shown here is derived from an EMBL/GenBank/DDBJ whole genome shotgun (WGS) entry which is preliminary data.</text>
</comment>